<dbReference type="PANTHER" id="PTHR43507:SF1">
    <property type="entry name" value="NADH-UBIQUINONE OXIDOREDUCTASE CHAIN 4"/>
    <property type="match status" value="1"/>
</dbReference>
<organism evidence="9">
    <name type="scientific">Protostelium mycophagum</name>
    <dbReference type="NCBI Taxonomy" id="472931"/>
    <lineage>
        <taxon>Eukaryota</taxon>
        <taxon>Amoebozoa</taxon>
        <taxon>Evosea</taxon>
        <taxon>Variosea</taxon>
        <taxon>Protosteliida</taxon>
        <taxon>Protosteliaceae</taxon>
        <taxon>Protostelium</taxon>
    </lineage>
</organism>
<feature type="transmembrane region" description="Helical" evidence="7">
    <location>
        <begin position="53"/>
        <end position="72"/>
    </location>
</feature>
<comment type="subcellular location">
    <subcellularLocation>
        <location evidence="2">Membrane</location>
        <topology evidence="2">Multi-pass membrane protein</topology>
    </subcellularLocation>
    <subcellularLocation>
        <location evidence="7">Mitochondrion membrane</location>
        <topology evidence="7">Multi-pass membrane protein</topology>
    </subcellularLocation>
</comment>
<dbReference type="GO" id="GO:0015990">
    <property type="term" value="P:electron transport coupled proton transport"/>
    <property type="evidence" value="ECO:0007669"/>
    <property type="project" value="TreeGrafter"/>
</dbReference>
<evidence type="ECO:0000259" key="8">
    <source>
        <dbReference type="Pfam" id="PF00361"/>
    </source>
</evidence>
<dbReference type="GO" id="GO:0008137">
    <property type="term" value="F:NADH dehydrogenase (ubiquinone) activity"/>
    <property type="evidence" value="ECO:0007669"/>
    <property type="project" value="UniProtKB-UniRule"/>
</dbReference>
<comment type="function">
    <text evidence="7">Core subunit of the mitochondrial membrane respiratory chain NADH dehydrogenase (Complex I) which catalyzes electron transfer from NADH through the respiratory chain, using ubiquinone as an electron acceptor. Essential for the catalytic activity and assembly of complex I.</text>
</comment>
<dbReference type="InterPro" id="IPR010227">
    <property type="entry name" value="NADH_Q_OxRdtase_chainM/4"/>
</dbReference>
<proteinExistence type="inferred from homology"/>
<keyword evidence="5 7" id="KW-1133">Transmembrane helix</keyword>
<evidence type="ECO:0000256" key="7">
    <source>
        <dbReference type="RuleBase" id="RU003297"/>
    </source>
</evidence>
<dbReference type="NCBIfam" id="TIGR01972">
    <property type="entry name" value="NDH_I_M"/>
    <property type="match status" value="1"/>
</dbReference>
<keyword evidence="7" id="KW-0679">Respiratory chain</keyword>
<keyword evidence="7" id="KW-0813">Transport</keyword>
<keyword evidence="7" id="KW-0830">Ubiquinone</keyword>
<dbReference type="PRINTS" id="PR01437">
    <property type="entry name" value="NUOXDRDTASE4"/>
</dbReference>
<geneLocation type="mitochondrion" evidence="9"/>
<comment type="catalytic activity">
    <reaction evidence="7">
        <text>a ubiquinone + NADH + 5 H(+)(in) = a ubiquinol + NAD(+) + 4 H(+)(out)</text>
        <dbReference type="Rhea" id="RHEA:29091"/>
        <dbReference type="Rhea" id="RHEA-COMP:9565"/>
        <dbReference type="Rhea" id="RHEA-COMP:9566"/>
        <dbReference type="ChEBI" id="CHEBI:15378"/>
        <dbReference type="ChEBI" id="CHEBI:16389"/>
        <dbReference type="ChEBI" id="CHEBI:17976"/>
        <dbReference type="ChEBI" id="CHEBI:57540"/>
        <dbReference type="ChEBI" id="CHEBI:57945"/>
        <dbReference type="EC" id="7.1.1.2"/>
    </reaction>
</comment>
<dbReference type="PANTHER" id="PTHR43507">
    <property type="entry name" value="NADH-UBIQUINONE OXIDOREDUCTASE CHAIN 4"/>
    <property type="match status" value="1"/>
</dbReference>
<evidence type="ECO:0000256" key="3">
    <source>
        <dbReference type="ARBA" id="ARBA00009025"/>
    </source>
</evidence>
<dbReference type="GO" id="GO:0048039">
    <property type="term" value="F:ubiquinone binding"/>
    <property type="evidence" value="ECO:0007669"/>
    <property type="project" value="TreeGrafter"/>
</dbReference>
<accession>A0A290YLZ6</accession>
<dbReference type="AlphaFoldDB" id="A0A290YLZ6"/>
<keyword evidence="6 7" id="KW-0472">Membrane</keyword>
<evidence type="ECO:0000256" key="4">
    <source>
        <dbReference type="ARBA" id="ARBA00022692"/>
    </source>
</evidence>
<sequence>MGFILVATLVTARYYGWTPPVGDLIWYLPLVGALLFGLIFGLAGVGPTHAGGVAWWISLAVLFIVGGTTLGAPTGVALLTPGGLLLDLVGLPYVFLTVSLIPLVVLASLDSIRKNQVTYYFWVLFLGGVLVLCFCVENFLVFYVLFEILGFPMFLLIGQHGPRSQRVGAAYKFFVYTFGGSAFILPVLVYLQWGVGSTGVTFLQEYQFTPWEEALFFGLCAVPFGVKIPLVPLHLWLPEAHVEAPTPISMLLAGLLLKTGGYAFLRFLIPVFPYGLYVWGPFLTGVGIFSVLFGSLYALVQVDMKRMIAYASVAHMSVVFLGLLTGTPQGGQGATYLMLAHGYTSAGLFGGIGVLYDRYHTRTIRYYGGLAAVMPLMGLCFFILTLGNLSFPFTGGFTGEFMILAALGAHSLVVCFLAGGTVFLSLCYSVWLFNRLFYGATSPGVDRHTELTPVEWGVLGWCSVATVGLGFGGATFVGATQECYAQLFYSVLPGWPQSN</sequence>
<reference evidence="9" key="1">
    <citation type="submission" date="2017-03" db="EMBL/GenBank/DDBJ databases">
        <title>Protostelium mycophagum mitochondrial genome.</title>
        <authorList>
            <person name="Gloeckner G."/>
        </authorList>
    </citation>
    <scope>NUCLEOTIDE SEQUENCE</scope>
</reference>
<feature type="transmembrane region" description="Helical" evidence="7">
    <location>
        <begin position="336"/>
        <end position="356"/>
    </location>
</feature>
<dbReference type="GO" id="GO:0042773">
    <property type="term" value="P:ATP synthesis coupled electron transport"/>
    <property type="evidence" value="ECO:0007669"/>
    <property type="project" value="InterPro"/>
</dbReference>
<dbReference type="GO" id="GO:0031966">
    <property type="term" value="C:mitochondrial membrane"/>
    <property type="evidence" value="ECO:0007669"/>
    <property type="project" value="UniProtKB-SubCell"/>
</dbReference>
<feature type="transmembrane region" description="Helical" evidence="7">
    <location>
        <begin position="307"/>
        <end position="324"/>
    </location>
</feature>
<protein>
    <recommendedName>
        <fullName evidence="7">NADH-ubiquinone oxidoreductase chain 4</fullName>
        <ecNumber evidence="7">7.1.1.2</ecNumber>
    </recommendedName>
</protein>
<feature type="transmembrane region" description="Helical" evidence="7">
    <location>
        <begin position="117"/>
        <end position="134"/>
    </location>
</feature>
<dbReference type="Pfam" id="PF00361">
    <property type="entry name" value="Proton_antipo_M"/>
    <property type="match status" value="1"/>
</dbReference>
<feature type="transmembrane region" description="Helical" evidence="7">
    <location>
        <begin position="215"/>
        <end position="237"/>
    </location>
</feature>
<feature type="transmembrane region" description="Helical" evidence="7">
    <location>
        <begin position="170"/>
        <end position="195"/>
    </location>
</feature>
<dbReference type="EC" id="7.1.1.2" evidence="7"/>
<comment type="similarity">
    <text evidence="3 7">Belongs to the complex I subunit 4 family.</text>
</comment>
<keyword evidence="7" id="KW-0520">NAD</keyword>
<keyword evidence="7" id="KW-0249">Electron transport</keyword>
<evidence type="ECO:0000256" key="5">
    <source>
        <dbReference type="ARBA" id="ARBA00022989"/>
    </source>
</evidence>
<evidence type="ECO:0000256" key="1">
    <source>
        <dbReference type="ARBA" id="ARBA00003257"/>
    </source>
</evidence>
<feature type="transmembrane region" description="Helical" evidence="7">
    <location>
        <begin position="401"/>
        <end position="428"/>
    </location>
</feature>
<keyword evidence="7 9" id="KW-0496">Mitochondrion</keyword>
<keyword evidence="4 7" id="KW-0812">Transmembrane</keyword>
<feature type="transmembrane region" description="Helical" evidence="7">
    <location>
        <begin position="24"/>
        <end position="46"/>
    </location>
</feature>
<dbReference type="InterPro" id="IPR003918">
    <property type="entry name" value="NADH_UbQ_OxRdtase"/>
</dbReference>
<dbReference type="InterPro" id="IPR001750">
    <property type="entry name" value="ND/Mrp_TM"/>
</dbReference>
<name>A0A290YLZ6_9EUKA</name>
<evidence type="ECO:0000256" key="2">
    <source>
        <dbReference type="ARBA" id="ARBA00004141"/>
    </source>
</evidence>
<feature type="transmembrane region" description="Helical" evidence="7">
    <location>
        <begin position="278"/>
        <end position="300"/>
    </location>
</feature>
<evidence type="ECO:0000256" key="6">
    <source>
        <dbReference type="ARBA" id="ARBA00023136"/>
    </source>
</evidence>
<feature type="transmembrane region" description="Helical" evidence="7">
    <location>
        <begin position="249"/>
        <end position="272"/>
    </location>
</feature>
<feature type="domain" description="NADH:quinone oxidoreductase/Mrp antiporter transmembrane" evidence="8">
    <location>
        <begin position="138"/>
        <end position="421"/>
    </location>
</feature>
<feature type="transmembrane region" description="Helical" evidence="7">
    <location>
        <begin position="140"/>
        <end position="158"/>
    </location>
</feature>
<dbReference type="GO" id="GO:0003954">
    <property type="term" value="F:NADH dehydrogenase activity"/>
    <property type="evidence" value="ECO:0007669"/>
    <property type="project" value="TreeGrafter"/>
</dbReference>
<gene>
    <name evidence="9" type="primary">nad4</name>
</gene>
<evidence type="ECO:0000313" key="9">
    <source>
        <dbReference type="EMBL" id="ATE46678.1"/>
    </source>
</evidence>
<dbReference type="EMBL" id="KY775056">
    <property type="protein sequence ID" value="ATE46678.1"/>
    <property type="molecule type" value="Genomic_DNA"/>
</dbReference>
<feature type="transmembrane region" description="Helical" evidence="7">
    <location>
        <begin position="84"/>
        <end position="105"/>
    </location>
</feature>
<comment type="function">
    <text evidence="1">Core subunit of the mitochondrial membrane respiratory chain NADH dehydrogenase (Complex I) that is believed to belong to the minimal assembly required for catalysis. Complex I functions in the transfer of electrons from NADH to the respiratory chain. The immediate electron acceptor for the enzyme is believed to be ubiquinone.</text>
</comment>
<feature type="transmembrane region" description="Helical" evidence="7">
    <location>
        <begin position="368"/>
        <end position="389"/>
    </location>
</feature>